<feature type="transmembrane region" description="Helical" evidence="1">
    <location>
        <begin position="107"/>
        <end position="130"/>
    </location>
</feature>
<evidence type="ECO:0000256" key="1">
    <source>
        <dbReference type="SAM" id="Phobius"/>
    </source>
</evidence>
<keyword evidence="1" id="KW-1133">Transmembrane helix</keyword>
<dbReference type="InterPro" id="IPR057687">
    <property type="entry name" value="DUF7927"/>
</dbReference>
<comment type="caution">
    <text evidence="3">The sequence shown here is derived from an EMBL/GenBank/DDBJ whole genome shotgun (WGS) entry which is preliminary data.</text>
</comment>
<dbReference type="Pfam" id="PF25549">
    <property type="entry name" value="DUF7927"/>
    <property type="match status" value="1"/>
</dbReference>
<evidence type="ECO:0000313" key="4">
    <source>
        <dbReference type="Proteomes" id="UP000627573"/>
    </source>
</evidence>
<dbReference type="EMBL" id="JAECSB010000010">
    <property type="protein sequence ID" value="MBH5141161.1"/>
    <property type="molecule type" value="Genomic_DNA"/>
</dbReference>
<sequence length="139" mass="13701">MPVDHTLVLSGVLDDADLISGPTSGDPALTLSPGAGVDTHVTGVVAPGQTVTITYSVTVKPYAQQGDHNLVTQVTEIGSTPSTPPGACAGAALCTEIPSADDAAVPLMNLGVAGAAAAVVAVGGGTFMLVRRRKTGTSH</sequence>
<keyword evidence="1" id="KW-0812">Transmembrane</keyword>
<name>A0A8I0ZTR3_RHOER</name>
<dbReference type="RefSeq" id="WP_095972664.1">
    <property type="nucleotide sequence ID" value="NZ_JAECSB010000010.1"/>
</dbReference>
<proteinExistence type="predicted"/>
<dbReference type="OrthoDB" id="134475at2"/>
<feature type="domain" description="DUF7927" evidence="2">
    <location>
        <begin position="2"/>
        <end position="98"/>
    </location>
</feature>
<dbReference type="AlphaFoldDB" id="A0A8I0ZTR3"/>
<protein>
    <recommendedName>
        <fullName evidence="2">DUF7927 domain-containing protein</fullName>
    </recommendedName>
</protein>
<organism evidence="3 4">
    <name type="scientific">Rhodococcus erythropolis</name>
    <name type="common">Arthrobacter picolinophilus</name>
    <dbReference type="NCBI Taxonomy" id="1833"/>
    <lineage>
        <taxon>Bacteria</taxon>
        <taxon>Bacillati</taxon>
        <taxon>Actinomycetota</taxon>
        <taxon>Actinomycetes</taxon>
        <taxon>Mycobacteriales</taxon>
        <taxon>Nocardiaceae</taxon>
        <taxon>Rhodococcus</taxon>
        <taxon>Rhodococcus erythropolis group</taxon>
    </lineage>
</organism>
<accession>A0A8I0ZTR3</accession>
<gene>
    <name evidence="3" type="ORF">I3517_00825</name>
</gene>
<evidence type="ECO:0000313" key="3">
    <source>
        <dbReference type="EMBL" id="MBH5141161.1"/>
    </source>
</evidence>
<reference evidence="3 4" key="1">
    <citation type="submission" date="2020-12" db="EMBL/GenBank/DDBJ databases">
        <title>Draft genome sequence of furan degrading bacterial strain FUR100.</title>
        <authorList>
            <person name="Woiski C."/>
        </authorList>
    </citation>
    <scope>NUCLEOTIDE SEQUENCE [LARGE SCALE GENOMIC DNA]</scope>
    <source>
        <strain evidence="3 4">FUR100</strain>
    </source>
</reference>
<keyword evidence="1" id="KW-0472">Membrane</keyword>
<evidence type="ECO:0000259" key="2">
    <source>
        <dbReference type="Pfam" id="PF25549"/>
    </source>
</evidence>
<dbReference type="Proteomes" id="UP000627573">
    <property type="component" value="Unassembled WGS sequence"/>
</dbReference>
<keyword evidence="4" id="KW-1185">Reference proteome</keyword>